<gene>
    <name evidence="3" type="ORF">SAMN05444370_10428</name>
</gene>
<accession>A0A1H4A308</accession>
<keyword evidence="4" id="KW-1185">Reference proteome</keyword>
<reference evidence="3 4" key="1">
    <citation type="submission" date="2016-10" db="EMBL/GenBank/DDBJ databases">
        <authorList>
            <person name="de Groot N.N."/>
        </authorList>
    </citation>
    <scope>NUCLEOTIDE SEQUENCE [LARGE SCALE GENOMIC DNA]</scope>
    <source>
        <strain evidence="3 4">DSM 15345</strain>
    </source>
</reference>
<dbReference type="STRING" id="89524.SAMN05444370_10428"/>
<feature type="region of interest" description="Disordered" evidence="1">
    <location>
        <begin position="1"/>
        <end position="22"/>
    </location>
</feature>
<evidence type="ECO:0000256" key="1">
    <source>
        <dbReference type="SAM" id="MobiDB-lite"/>
    </source>
</evidence>
<evidence type="ECO:0008006" key="5">
    <source>
        <dbReference type="Google" id="ProtNLM"/>
    </source>
</evidence>
<dbReference type="OrthoDB" id="7933712at2"/>
<evidence type="ECO:0000256" key="2">
    <source>
        <dbReference type="SAM" id="Phobius"/>
    </source>
</evidence>
<dbReference type="Pfam" id="PF14333">
    <property type="entry name" value="DUF4389"/>
    <property type="match status" value="1"/>
</dbReference>
<dbReference type="RefSeq" id="WP_093251755.1">
    <property type="nucleotide sequence ID" value="NZ_FNQM01000004.1"/>
</dbReference>
<organism evidence="3 4">
    <name type="scientific">Rubrimonas cliftonensis</name>
    <dbReference type="NCBI Taxonomy" id="89524"/>
    <lineage>
        <taxon>Bacteria</taxon>
        <taxon>Pseudomonadati</taxon>
        <taxon>Pseudomonadota</taxon>
        <taxon>Alphaproteobacteria</taxon>
        <taxon>Rhodobacterales</taxon>
        <taxon>Paracoccaceae</taxon>
        <taxon>Rubrimonas</taxon>
    </lineage>
</organism>
<name>A0A1H4A308_9RHOB</name>
<dbReference type="Proteomes" id="UP000198703">
    <property type="component" value="Unassembled WGS sequence"/>
</dbReference>
<dbReference type="InterPro" id="IPR025498">
    <property type="entry name" value="DUF4389"/>
</dbReference>
<dbReference type="EMBL" id="FNQM01000004">
    <property type="protein sequence ID" value="SEA29902.1"/>
    <property type="molecule type" value="Genomic_DNA"/>
</dbReference>
<feature type="transmembrane region" description="Helical" evidence="2">
    <location>
        <begin position="30"/>
        <end position="60"/>
    </location>
</feature>
<keyword evidence="2" id="KW-0472">Membrane</keyword>
<evidence type="ECO:0000313" key="4">
    <source>
        <dbReference type="Proteomes" id="UP000198703"/>
    </source>
</evidence>
<keyword evidence="2" id="KW-1133">Transmembrane helix</keyword>
<evidence type="ECO:0000313" key="3">
    <source>
        <dbReference type="EMBL" id="SEA29902.1"/>
    </source>
</evidence>
<dbReference type="AlphaFoldDB" id="A0A1H4A308"/>
<proteinExistence type="predicted"/>
<sequence length="103" mass="10966">MASDATTVPESGAGRAPESEAGKTPFWPRAAFMVAFAVLFAIAETVMLLVAVLQALWLAFAKAPNPRIKAFGASLAAWLAQAGRFQACATEEKPFPWADWPKG</sequence>
<protein>
    <recommendedName>
        <fullName evidence="5">DUF4389 domain-containing protein</fullName>
    </recommendedName>
</protein>
<keyword evidence="2" id="KW-0812">Transmembrane</keyword>